<dbReference type="InterPro" id="IPR036322">
    <property type="entry name" value="WD40_repeat_dom_sf"/>
</dbReference>
<dbReference type="InterPro" id="IPR051973">
    <property type="entry name" value="tRNA_Anticodon_Mtase-Reg"/>
</dbReference>
<keyword evidence="3 8" id="KW-0853">WD repeat</keyword>
<reference evidence="9" key="1">
    <citation type="submission" date="2012-11" db="EMBL/GenBank/DDBJ databases">
        <authorList>
            <person name="Lucero-Rivera Y.E."/>
            <person name="Tovar-Ramirez D."/>
        </authorList>
    </citation>
    <scope>NUCLEOTIDE SEQUENCE</scope>
    <source>
        <tissue evidence="9">Salivary gland</tissue>
    </source>
</reference>
<dbReference type="SUPFAM" id="SSF50978">
    <property type="entry name" value="WD40 repeat-like"/>
    <property type="match status" value="3"/>
</dbReference>
<dbReference type="AlphaFoldDB" id="L7MGR5"/>
<comment type="subcellular location">
    <subcellularLocation>
        <location evidence="1">Cytoplasm</location>
    </subcellularLocation>
</comment>
<evidence type="ECO:0000256" key="8">
    <source>
        <dbReference type="PROSITE-ProRule" id="PRU00221"/>
    </source>
</evidence>
<dbReference type="InterPro" id="IPR001680">
    <property type="entry name" value="WD40_rpt"/>
</dbReference>
<dbReference type="GO" id="GO:0005737">
    <property type="term" value="C:cytoplasm"/>
    <property type="evidence" value="ECO:0007669"/>
    <property type="project" value="UniProtKB-SubCell"/>
</dbReference>
<keyword evidence="5" id="KW-0677">Repeat</keyword>
<dbReference type="PANTHER" id="PTHR14344">
    <property type="entry name" value="WD REPEAT PROTEIN"/>
    <property type="match status" value="1"/>
</dbReference>
<name>L7MGR5_RHIPC</name>
<dbReference type="EMBL" id="GACK01001633">
    <property type="protein sequence ID" value="JAA63401.1"/>
    <property type="molecule type" value="mRNA"/>
</dbReference>
<evidence type="ECO:0000313" key="9">
    <source>
        <dbReference type="EMBL" id="JAA63401.1"/>
    </source>
</evidence>
<evidence type="ECO:0000256" key="7">
    <source>
        <dbReference type="ARBA" id="ARBA00040154"/>
    </source>
</evidence>
<dbReference type="GO" id="GO:0030488">
    <property type="term" value="P:tRNA methylation"/>
    <property type="evidence" value="ECO:0007669"/>
    <property type="project" value="TreeGrafter"/>
</dbReference>
<feature type="non-terminal residue" evidence="9">
    <location>
        <position position="1"/>
    </location>
</feature>
<feature type="repeat" description="WD" evidence="8">
    <location>
        <begin position="197"/>
        <end position="228"/>
    </location>
</feature>
<evidence type="ECO:0000256" key="3">
    <source>
        <dbReference type="ARBA" id="ARBA00022574"/>
    </source>
</evidence>
<accession>L7MGR5</accession>
<dbReference type="SMART" id="SM00320">
    <property type="entry name" value="WD40"/>
    <property type="match status" value="11"/>
</dbReference>
<dbReference type="PANTHER" id="PTHR14344:SF3">
    <property type="entry name" value="WD REPEAT-CONTAINING PROTEIN 6"/>
    <property type="match status" value="1"/>
</dbReference>
<dbReference type="InterPro" id="IPR015943">
    <property type="entry name" value="WD40/YVTN_repeat-like_dom_sf"/>
</dbReference>
<evidence type="ECO:0000256" key="2">
    <source>
        <dbReference type="ARBA" id="ARBA00022490"/>
    </source>
</evidence>
<dbReference type="Gene3D" id="2.130.10.10">
    <property type="entry name" value="YVTN repeat-like/Quinoprotein amine dehydrogenase"/>
    <property type="match status" value="4"/>
</dbReference>
<comment type="similarity">
    <text evidence="6">Belongs to the WD repeat WDR6 family.</text>
</comment>
<sequence>RLVVMECLLSRTHIIAATFWGNIILVGEGDRVYAYCLETLNQMGFQTAFTTSNVHGIRIVGKSVATCAVFGSRFLTVMTAEVSPSSSVVFKVILQPVMFDDWIWDVAWLQPEAGPLVPGTNFMTLALCLGHNRVAHWDWQAKQALALTSCSDYCLLYTAQLVGASWKQLIAVVGTVYREVLLWVPSQASPAPVLHRLTGHQGVIFSVSFHVPQRLLCSTSDDRSLRVYRFHEAGGPSNTLPERVGTSSATTNSGTASLLPFGPAQLASGWFSSVHALYGHESRVWRAAILRNCYLSVGEDGHICFWGLPGNLINRMTAPGGGSIWCLAVSEDETLAVTGSSGSALSLWHVPEVISQSNKTTWIEAFKDGGDFPRNLAILNTCGSLSLIVSTNEGRLLRWSLGGPAGGKREELFRRDYLASYSVLAVSPSRSYLALGGIKGHVAIIRCGPGQAVTLCSEWQLHEGRVHSIRWVSDDPPAYLSSGPNGVMVLSRVAEEVSGEEPESVDLYATCALPRGRQRWATAALYCSTLEALYVGDRCGSIHGFYIDEDEELIEPFRTYVGIHGNNGVTDIQQQSETLVTAGRDGRVLLYSLKDRDLRYLRVFWSSTTLEWIGHMILQSNGLLLCGYHMSDFVLWSTWQQRAVFQLNCGGGHRSWDFAINAHEGLFACLKTGRIMVQRCSLKEVLHLSCIRAPLHRKKIAAICLLFTEENASGVSQSYIATAGEDNVITISQLYQEHTHLVQRVACRLYGHISSVKALACCRPSNLPGREERLLASVGGRAQLCLWRISASRQCSMTSEELHDHRLWSLDRQQRNAYRFPSADPLARYLDVCVWEHGPSEFRVATAASDALIRLFRYHWAGPLDILMVIPAGQHCLFRVLRTPLPQPTSQQLTQLQRQQLQQSSLLLSSGNDGLLRFWKLESSKCDLIGVFRRHQSGINALDVYAMQDRMLLVVTGGDDNALVLTNYLITEENSVVVLEEQTLNSAHSTQITGTKFLAPRGNWLVSTGVDQRLRLWQRVAGSLQEHCSRFSCIPDIAAFTSWRKNNEDVVMVVGGEGLDVTLFAAKAEEAMISQTGYYLA</sequence>
<dbReference type="Pfam" id="PF00400">
    <property type="entry name" value="WD40"/>
    <property type="match status" value="3"/>
</dbReference>
<keyword evidence="4" id="KW-0819">tRNA processing</keyword>
<dbReference type="PROSITE" id="PS50082">
    <property type="entry name" value="WD_REPEATS_2"/>
    <property type="match status" value="1"/>
</dbReference>
<protein>
    <recommendedName>
        <fullName evidence="7">tRNA (34-2'-O)-methyltransferase regulator WDR6</fullName>
    </recommendedName>
</protein>
<organism evidence="9">
    <name type="scientific">Rhipicephalus pulchellus</name>
    <name type="common">Yellow backed tick</name>
    <name type="synonym">Dermacentor pulchellus</name>
    <dbReference type="NCBI Taxonomy" id="72859"/>
    <lineage>
        <taxon>Eukaryota</taxon>
        <taxon>Metazoa</taxon>
        <taxon>Ecdysozoa</taxon>
        <taxon>Arthropoda</taxon>
        <taxon>Chelicerata</taxon>
        <taxon>Arachnida</taxon>
        <taxon>Acari</taxon>
        <taxon>Parasitiformes</taxon>
        <taxon>Ixodida</taxon>
        <taxon>Ixodoidea</taxon>
        <taxon>Ixodidae</taxon>
        <taxon>Rhipicephalinae</taxon>
        <taxon>Rhipicephalus</taxon>
        <taxon>Rhipicephalus</taxon>
    </lineage>
</organism>
<evidence type="ECO:0000256" key="4">
    <source>
        <dbReference type="ARBA" id="ARBA00022694"/>
    </source>
</evidence>
<proteinExistence type="evidence at transcript level"/>
<evidence type="ECO:0000256" key="6">
    <source>
        <dbReference type="ARBA" id="ARBA00038255"/>
    </source>
</evidence>
<evidence type="ECO:0000256" key="1">
    <source>
        <dbReference type="ARBA" id="ARBA00004496"/>
    </source>
</evidence>
<keyword evidence="2" id="KW-0963">Cytoplasm</keyword>
<evidence type="ECO:0000256" key="5">
    <source>
        <dbReference type="ARBA" id="ARBA00022737"/>
    </source>
</evidence>
<reference evidence="9" key="2">
    <citation type="journal article" date="2015" name="J. Proteomics">
        <title>Sexual differences in the sialomes of the zebra tick, Rhipicephalus pulchellus.</title>
        <authorList>
            <person name="Tan A.W."/>
            <person name="Francischetti I.M."/>
            <person name="Slovak M."/>
            <person name="Kini R.M."/>
            <person name="Ribeiro J.M."/>
        </authorList>
    </citation>
    <scope>NUCLEOTIDE SEQUENCE</scope>
    <source>
        <tissue evidence="9">Salivary gland</tissue>
    </source>
</reference>